<dbReference type="GO" id="GO:0005886">
    <property type="term" value="C:plasma membrane"/>
    <property type="evidence" value="ECO:0007669"/>
    <property type="project" value="UniProtKB-SubCell"/>
</dbReference>
<evidence type="ECO:0000256" key="4">
    <source>
        <dbReference type="ARBA" id="ARBA00022475"/>
    </source>
</evidence>
<feature type="transmembrane region" description="Helical" evidence="12">
    <location>
        <begin position="168"/>
        <end position="197"/>
    </location>
</feature>
<evidence type="ECO:0000256" key="1">
    <source>
        <dbReference type="ARBA" id="ARBA00004651"/>
    </source>
</evidence>
<evidence type="ECO:0000256" key="6">
    <source>
        <dbReference type="ARBA" id="ARBA00022692"/>
    </source>
</evidence>
<feature type="transmembrane region" description="Helical" evidence="12">
    <location>
        <begin position="85"/>
        <end position="106"/>
    </location>
</feature>
<evidence type="ECO:0000256" key="5">
    <source>
        <dbReference type="ARBA" id="ARBA00022617"/>
    </source>
</evidence>
<feature type="transmembrane region" description="Helical" evidence="12">
    <location>
        <begin position="345"/>
        <end position="365"/>
    </location>
</feature>
<accession>A0A160DRQ2</accession>
<evidence type="ECO:0000256" key="11">
    <source>
        <dbReference type="ARBA" id="ARBA00023136"/>
    </source>
</evidence>
<evidence type="ECO:0000256" key="2">
    <source>
        <dbReference type="ARBA" id="ARBA00007543"/>
    </source>
</evidence>
<keyword evidence="3" id="KW-0813">Transport</keyword>
<feature type="transmembrane region" description="Helical" evidence="12">
    <location>
        <begin position="271"/>
        <end position="290"/>
    </location>
</feature>
<dbReference type="PATRIC" id="fig|1300342.3.peg.824"/>
<dbReference type="GO" id="GO:0019646">
    <property type="term" value="P:aerobic electron transport chain"/>
    <property type="evidence" value="ECO:0007669"/>
    <property type="project" value="TreeGrafter"/>
</dbReference>
<dbReference type="OrthoDB" id="9776710at2"/>
<comment type="similarity">
    <text evidence="2">Belongs to the cytochrome ubiquinol oxidase subunit 2 family.</text>
</comment>
<dbReference type="GO" id="GO:0070069">
    <property type="term" value="C:cytochrome complex"/>
    <property type="evidence" value="ECO:0007669"/>
    <property type="project" value="TreeGrafter"/>
</dbReference>
<keyword evidence="8" id="KW-0249">Electron transport</keyword>
<dbReference type="Pfam" id="PF02322">
    <property type="entry name" value="Cyt_bd_oxida_II"/>
    <property type="match status" value="1"/>
</dbReference>
<dbReference type="AlphaFoldDB" id="A0A160DRQ2"/>
<evidence type="ECO:0000256" key="3">
    <source>
        <dbReference type="ARBA" id="ARBA00022448"/>
    </source>
</evidence>
<dbReference type="EMBL" id="CP015249">
    <property type="protein sequence ID" value="ANB16875.1"/>
    <property type="molecule type" value="Genomic_DNA"/>
</dbReference>
<feature type="transmembrane region" description="Helical" evidence="12">
    <location>
        <begin position="209"/>
        <end position="231"/>
    </location>
</feature>
<dbReference type="InterPro" id="IPR003317">
    <property type="entry name" value="Cyt-d_oxidase_su2"/>
</dbReference>
<gene>
    <name evidence="13" type="ORF">I596_839</name>
</gene>
<feature type="transmembrane region" description="Helical" evidence="12">
    <location>
        <begin position="126"/>
        <end position="148"/>
    </location>
</feature>
<evidence type="ECO:0000256" key="10">
    <source>
        <dbReference type="ARBA" id="ARBA00023004"/>
    </source>
</evidence>
<keyword evidence="4" id="KW-1003">Cell membrane</keyword>
<dbReference type="PANTHER" id="PTHR43141:SF5">
    <property type="entry name" value="CYTOCHROME BD-I UBIQUINOL OXIDASE SUBUNIT 2"/>
    <property type="match status" value="1"/>
</dbReference>
<keyword evidence="14" id="KW-1185">Reference proteome</keyword>
<proteinExistence type="inferred from homology"/>
<dbReference type="NCBIfam" id="TIGR00203">
    <property type="entry name" value="cydB"/>
    <property type="match status" value="1"/>
</dbReference>
<keyword evidence="6 12" id="KW-0812">Transmembrane</keyword>
<keyword evidence="9 12" id="KW-1133">Transmembrane helix</keyword>
<organism evidence="13 14">
    <name type="scientific">Dokdonella koreensis DS-123</name>
    <dbReference type="NCBI Taxonomy" id="1300342"/>
    <lineage>
        <taxon>Bacteria</taxon>
        <taxon>Pseudomonadati</taxon>
        <taxon>Pseudomonadota</taxon>
        <taxon>Gammaproteobacteria</taxon>
        <taxon>Lysobacterales</taxon>
        <taxon>Rhodanobacteraceae</taxon>
        <taxon>Dokdonella</taxon>
    </lineage>
</organism>
<dbReference type="STRING" id="1300342.I596_839"/>
<evidence type="ECO:0000256" key="12">
    <source>
        <dbReference type="SAM" id="Phobius"/>
    </source>
</evidence>
<dbReference type="RefSeq" id="WP_067644489.1">
    <property type="nucleotide sequence ID" value="NZ_CP015249.1"/>
</dbReference>
<evidence type="ECO:0000313" key="14">
    <source>
        <dbReference type="Proteomes" id="UP000076830"/>
    </source>
</evidence>
<dbReference type="PANTHER" id="PTHR43141">
    <property type="entry name" value="CYTOCHROME BD2 SUBUNIT II"/>
    <property type="match status" value="1"/>
</dbReference>
<protein>
    <submittedName>
        <fullName evidence="13">Cytochrome d oxidase cyd, subunit II</fullName>
    </submittedName>
</protein>
<sequence length="384" mass="42256">MSELIGFLMSYETLRAVWWLFLGVLLIGFAITGGYDLGVGALLRVVARDDDERRVLLNAVGPTWEGNQVWFILGGGAIFAAYPLIYAAAFSGFFVALILVLFALILRPVGFDYRSKLPSRRWRDTWDWCLFIGGFVPALVFGVAFGNLLQGVPFRYDEVLRVHYEGSFFGLLNPFGLLAGVISLSMLVMQGAAFLLIKTTGDVRQRAQRWFGIAVLVFCASFALAGVWVAFGIDGYRIVAFAGTEAYSNPVAKTVERAAGAWFANYRAMPVLWAIPALAFAGALAAWRLAPARPGLGFVLSSVAVACTILTAGVAMFPFMMPSSLVPSHSLTAWDATSSLLTLRWMFWLTVFFLPLIVAYTSWVFRVMRGPVHIEHVRGSDAHY</sequence>
<keyword evidence="7" id="KW-0479">Metal-binding</keyword>
<dbReference type="Proteomes" id="UP000076830">
    <property type="component" value="Chromosome"/>
</dbReference>
<evidence type="ECO:0000313" key="13">
    <source>
        <dbReference type="EMBL" id="ANB16875.1"/>
    </source>
</evidence>
<dbReference type="GO" id="GO:0016682">
    <property type="term" value="F:oxidoreductase activity, acting on diphenols and related substances as donors, oxygen as acceptor"/>
    <property type="evidence" value="ECO:0007669"/>
    <property type="project" value="TreeGrafter"/>
</dbReference>
<dbReference type="PIRSF" id="PIRSF000267">
    <property type="entry name" value="Cyt_oxidse_sub2"/>
    <property type="match status" value="1"/>
</dbReference>
<feature type="transmembrane region" description="Helical" evidence="12">
    <location>
        <begin position="297"/>
        <end position="321"/>
    </location>
</feature>
<keyword evidence="5" id="KW-0349">Heme</keyword>
<name>A0A160DRQ2_9GAMM</name>
<reference evidence="13 14" key="1">
    <citation type="submission" date="2016-04" db="EMBL/GenBank/DDBJ databases">
        <title>Complete genome sequence of Dokdonella koreensis DS-123T.</title>
        <authorList>
            <person name="Kim J.F."/>
            <person name="Lee H."/>
            <person name="Kwak M.-J."/>
        </authorList>
    </citation>
    <scope>NUCLEOTIDE SEQUENCE [LARGE SCALE GENOMIC DNA]</scope>
    <source>
        <strain evidence="13 14">DS-123</strain>
    </source>
</reference>
<keyword evidence="10" id="KW-0408">Iron</keyword>
<evidence type="ECO:0000256" key="7">
    <source>
        <dbReference type="ARBA" id="ARBA00022723"/>
    </source>
</evidence>
<comment type="subcellular location">
    <subcellularLocation>
        <location evidence="1">Cell membrane</location>
        <topology evidence="1">Multi-pass membrane protein</topology>
    </subcellularLocation>
</comment>
<dbReference type="GO" id="GO:0009055">
    <property type="term" value="F:electron transfer activity"/>
    <property type="evidence" value="ECO:0007669"/>
    <property type="project" value="TreeGrafter"/>
</dbReference>
<evidence type="ECO:0000256" key="9">
    <source>
        <dbReference type="ARBA" id="ARBA00022989"/>
    </source>
</evidence>
<evidence type="ECO:0000256" key="8">
    <source>
        <dbReference type="ARBA" id="ARBA00022982"/>
    </source>
</evidence>
<dbReference type="KEGG" id="dko:I596_839"/>
<dbReference type="GO" id="GO:0046872">
    <property type="term" value="F:metal ion binding"/>
    <property type="evidence" value="ECO:0007669"/>
    <property type="project" value="UniProtKB-KW"/>
</dbReference>
<feature type="transmembrane region" description="Helical" evidence="12">
    <location>
        <begin position="16"/>
        <end position="43"/>
    </location>
</feature>
<keyword evidence="11 12" id="KW-0472">Membrane</keyword>